<evidence type="ECO:0000313" key="2">
    <source>
        <dbReference type="EMBL" id="KAL1381091.1"/>
    </source>
</evidence>
<feature type="region of interest" description="Disordered" evidence="1">
    <location>
        <begin position="360"/>
        <end position="383"/>
    </location>
</feature>
<organism evidence="2 3">
    <name type="scientific">Culex pipiens pipiens</name>
    <name type="common">Northern house mosquito</name>
    <dbReference type="NCBI Taxonomy" id="38569"/>
    <lineage>
        <taxon>Eukaryota</taxon>
        <taxon>Metazoa</taxon>
        <taxon>Ecdysozoa</taxon>
        <taxon>Arthropoda</taxon>
        <taxon>Hexapoda</taxon>
        <taxon>Insecta</taxon>
        <taxon>Pterygota</taxon>
        <taxon>Neoptera</taxon>
        <taxon>Endopterygota</taxon>
        <taxon>Diptera</taxon>
        <taxon>Nematocera</taxon>
        <taxon>Culicoidea</taxon>
        <taxon>Culicidae</taxon>
        <taxon>Culicinae</taxon>
        <taxon>Culicini</taxon>
        <taxon>Culex</taxon>
        <taxon>Culex</taxon>
    </lineage>
</organism>
<protein>
    <recommendedName>
        <fullName evidence="4">Ionotropic glutamate receptor C-terminal domain-containing protein</fullName>
    </recommendedName>
</protein>
<gene>
    <name evidence="2" type="ORF">pipiens_013716</name>
</gene>
<comment type="caution">
    <text evidence="2">The sequence shown here is derived from an EMBL/GenBank/DDBJ whole genome shotgun (WGS) entry which is preliminary data.</text>
</comment>
<dbReference type="AlphaFoldDB" id="A0ABD1CXD6"/>
<evidence type="ECO:0000313" key="3">
    <source>
        <dbReference type="Proteomes" id="UP001562425"/>
    </source>
</evidence>
<keyword evidence="3" id="KW-1185">Reference proteome</keyword>
<sequence length="383" mass="43552">MFFTTGLKVVLQSFHNCPANQSGVYDPCYYEHLMINNIDMDCMHYKLTTSVTKHFHFLVSNWILVDVLLVPRSQLEIVELFMLPLHWTVWLLIVTLLVAAESITKLRPTQFCNDPILLVVCGFERRSLHRAKLLEKTMLVSLIILMFFTMRAYETKLLSVMVNKPSTGMIRTEQDLLASGIKIKSNLLEHSNVVNDAVLGGLVVNSTETIFNMDMIHAHVVEREMAEYVLPMYYDHTTGMPRYSIMDQPLGYYPRAFMTSLRNPLKDVFAHTLNVFIECGLIGLWSKPFCVISSCFATSNESPDAVEFIVSTIEALSVQQTGVPSYIVYDLALGDRFAGLNLHRNCPRCPSAGKYGSSWQDSSSQYKQQHPFGQSTSKTIHFY</sequence>
<name>A0ABD1CXD6_CULPP</name>
<evidence type="ECO:0008006" key="4">
    <source>
        <dbReference type="Google" id="ProtNLM"/>
    </source>
</evidence>
<evidence type="ECO:0000256" key="1">
    <source>
        <dbReference type="SAM" id="MobiDB-lite"/>
    </source>
</evidence>
<dbReference type="EMBL" id="JBEHCU010008810">
    <property type="protein sequence ID" value="KAL1381091.1"/>
    <property type="molecule type" value="Genomic_DNA"/>
</dbReference>
<proteinExistence type="predicted"/>
<dbReference type="Proteomes" id="UP001562425">
    <property type="component" value="Unassembled WGS sequence"/>
</dbReference>
<accession>A0ABD1CXD6</accession>
<reference evidence="2 3" key="1">
    <citation type="submission" date="2024-05" db="EMBL/GenBank/DDBJ databases">
        <title>Culex pipiens pipiens assembly and annotation.</title>
        <authorList>
            <person name="Alout H."/>
            <person name="Durand T."/>
        </authorList>
    </citation>
    <scope>NUCLEOTIDE SEQUENCE [LARGE SCALE GENOMIC DNA]</scope>
    <source>
        <strain evidence="2">HA-2024</strain>
        <tissue evidence="2">Whole body</tissue>
    </source>
</reference>